<dbReference type="Pfam" id="PF00240">
    <property type="entry name" value="ubiquitin"/>
    <property type="match status" value="3"/>
</dbReference>
<dbReference type="OrthoDB" id="417450at2759"/>
<dbReference type="EMBL" id="SNRW01004527">
    <property type="protein sequence ID" value="KAA6387077.1"/>
    <property type="molecule type" value="Genomic_DNA"/>
</dbReference>
<organism evidence="2 3">
    <name type="scientific">Streblomastix strix</name>
    <dbReference type="NCBI Taxonomy" id="222440"/>
    <lineage>
        <taxon>Eukaryota</taxon>
        <taxon>Metamonada</taxon>
        <taxon>Preaxostyla</taxon>
        <taxon>Oxymonadida</taxon>
        <taxon>Streblomastigidae</taxon>
        <taxon>Streblomastix</taxon>
    </lineage>
</organism>
<evidence type="ECO:0000313" key="2">
    <source>
        <dbReference type="EMBL" id="KAA6387077.1"/>
    </source>
</evidence>
<dbReference type="PROSITE" id="PS50053">
    <property type="entry name" value="UBIQUITIN_2"/>
    <property type="match status" value="3"/>
</dbReference>
<comment type="caution">
    <text evidence="2">The sequence shown here is derived from an EMBL/GenBank/DDBJ whole genome shotgun (WGS) entry which is preliminary data.</text>
</comment>
<dbReference type="AlphaFoldDB" id="A0A5J4VWQ9"/>
<dbReference type="SMART" id="SM00213">
    <property type="entry name" value="UBQ"/>
    <property type="match status" value="3"/>
</dbReference>
<dbReference type="SUPFAM" id="SSF54236">
    <property type="entry name" value="Ubiquitin-like"/>
    <property type="match status" value="4"/>
</dbReference>
<dbReference type="Proteomes" id="UP000324800">
    <property type="component" value="Unassembled WGS sequence"/>
</dbReference>
<evidence type="ECO:0000259" key="1">
    <source>
        <dbReference type="PROSITE" id="PS50053"/>
    </source>
</evidence>
<dbReference type="InterPro" id="IPR019956">
    <property type="entry name" value="Ubiquitin_dom"/>
</dbReference>
<accession>A0A5J4VWQ9</accession>
<sequence>MGNSESAEQDQRLKKLGNDLLEIQCGKAPKRLRVIFTDNNENMGRALYIQRISENTQLGAVAKFAMGFLGVAALEVSFVGEYSKSVKLFVNRKIVVGDGQKISIDALTGFLTSGITCRVDSCIKLNCIRIRFADKKQYFGIPLIPDDQVQEMKRMISEKADTPVEMQLLRYGDNVFMNDETIGHYGIEEGDVILLETQTRFLQIVMENGVRVRMIVKNEERIIDVCKRACDEAKISSDQVQLLYKYKSINQNKLIGELDLENDGSLTVKKSLIFINVRRQSDKIVRIKAKKDDTIERVKLEIHGKEGIDPSKQYLFLGKILLENEKTLVDYDINDEETLDLYDILPTTFSRIGSQRQMQQMIQIYLRISKLKKVSDLSVKNSSTIQRLKIEIQDKEGIRINQQRLLYEGTQLEEDKQLIDYNIQSGS</sequence>
<evidence type="ECO:0000313" key="3">
    <source>
        <dbReference type="Proteomes" id="UP000324800"/>
    </source>
</evidence>
<gene>
    <name evidence="2" type="ORF">EZS28_017394</name>
</gene>
<dbReference type="InterPro" id="IPR000626">
    <property type="entry name" value="Ubiquitin-like_dom"/>
</dbReference>
<dbReference type="InterPro" id="IPR050158">
    <property type="entry name" value="Ubiquitin_ubiquitin-like"/>
</dbReference>
<reference evidence="2 3" key="1">
    <citation type="submission" date="2019-03" db="EMBL/GenBank/DDBJ databases">
        <title>Single cell metagenomics reveals metabolic interactions within the superorganism composed of flagellate Streblomastix strix and complex community of Bacteroidetes bacteria on its surface.</title>
        <authorList>
            <person name="Treitli S.C."/>
            <person name="Kolisko M."/>
            <person name="Husnik F."/>
            <person name="Keeling P."/>
            <person name="Hampl V."/>
        </authorList>
    </citation>
    <scope>NUCLEOTIDE SEQUENCE [LARGE SCALE GENOMIC DNA]</scope>
    <source>
        <strain evidence="2">ST1C</strain>
    </source>
</reference>
<feature type="domain" description="Ubiquitin-like" evidence="1">
    <location>
        <begin position="273"/>
        <end position="341"/>
    </location>
</feature>
<feature type="domain" description="Ubiquitin-like" evidence="1">
    <location>
        <begin position="362"/>
        <end position="427"/>
    </location>
</feature>
<name>A0A5J4VWQ9_9EUKA</name>
<feature type="domain" description="Ubiquitin-like" evidence="1">
    <location>
        <begin position="128"/>
        <end position="195"/>
    </location>
</feature>
<dbReference type="InterPro" id="IPR029071">
    <property type="entry name" value="Ubiquitin-like_domsf"/>
</dbReference>
<dbReference type="Gene3D" id="3.10.20.90">
    <property type="entry name" value="Phosphatidylinositol 3-kinase Catalytic Subunit, Chain A, domain 1"/>
    <property type="match status" value="4"/>
</dbReference>
<proteinExistence type="predicted"/>
<dbReference type="PRINTS" id="PR00348">
    <property type="entry name" value="UBIQUITIN"/>
</dbReference>
<feature type="non-terminal residue" evidence="2">
    <location>
        <position position="427"/>
    </location>
</feature>
<protein>
    <submittedName>
        <fullName evidence="2">Putative Ubiquitin B</fullName>
    </submittedName>
</protein>
<dbReference type="PANTHER" id="PTHR10666">
    <property type="entry name" value="UBIQUITIN"/>
    <property type="match status" value="1"/>
</dbReference>
<dbReference type="CDD" id="cd17039">
    <property type="entry name" value="Ubl_ubiquitin_like"/>
    <property type="match status" value="1"/>
</dbReference>